<feature type="region of interest" description="Disordered" evidence="1">
    <location>
        <begin position="112"/>
        <end position="147"/>
    </location>
</feature>
<dbReference type="EMBL" id="JARKIK010000002">
    <property type="protein sequence ID" value="KAK8753538.1"/>
    <property type="molecule type" value="Genomic_DNA"/>
</dbReference>
<feature type="compositionally biased region" description="Polar residues" evidence="1">
    <location>
        <begin position="505"/>
        <end position="515"/>
    </location>
</feature>
<dbReference type="AlphaFoldDB" id="A0AAW0Y9I4"/>
<feature type="compositionally biased region" description="Basic and acidic residues" evidence="1">
    <location>
        <begin position="134"/>
        <end position="147"/>
    </location>
</feature>
<comment type="caution">
    <text evidence="2">The sequence shown here is derived from an EMBL/GenBank/DDBJ whole genome shotgun (WGS) entry which is preliminary data.</text>
</comment>
<protein>
    <recommendedName>
        <fullName evidence="4">Partner and localiser of BRCA2 WD40 domain-containing protein</fullName>
    </recommendedName>
</protein>
<organism evidence="2 3">
    <name type="scientific">Cherax quadricarinatus</name>
    <name type="common">Australian red claw crayfish</name>
    <dbReference type="NCBI Taxonomy" id="27406"/>
    <lineage>
        <taxon>Eukaryota</taxon>
        <taxon>Metazoa</taxon>
        <taxon>Ecdysozoa</taxon>
        <taxon>Arthropoda</taxon>
        <taxon>Crustacea</taxon>
        <taxon>Multicrustacea</taxon>
        <taxon>Malacostraca</taxon>
        <taxon>Eumalacostraca</taxon>
        <taxon>Eucarida</taxon>
        <taxon>Decapoda</taxon>
        <taxon>Pleocyemata</taxon>
        <taxon>Astacidea</taxon>
        <taxon>Parastacoidea</taxon>
        <taxon>Parastacidae</taxon>
        <taxon>Cherax</taxon>
    </lineage>
</organism>
<keyword evidence="3" id="KW-1185">Reference proteome</keyword>
<feature type="compositionally biased region" description="Polar residues" evidence="1">
    <location>
        <begin position="193"/>
        <end position="205"/>
    </location>
</feature>
<gene>
    <name evidence="2" type="ORF">OTU49_000188</name>
</gene>
<feature type="compositionally biased region" description="Low complexity" evidence="1">
    <location>
        <begin position="402"/>
        <end position="415"/>
    </location>
</feature>
<feature type="non-terminal residue" evidence="2">
    <location>
        <position position="1"/>
    </location>
</feature>
<evidence type="ECO:0000256" key="1">
    <source>
        <dbReference type="SAM" id="MobiDB-lite"/>
    </source>
</evidence>
<feature type="region of interest" description="Disordered" evidence="1">
    <location>
        <begin position="491"/>
        <end position="515"/>
    </location>
</feature>
<evidence type="ECO:0008006" key="4">
    <source>
        <dbReference type="Google" id="ProtNLM"/>
    </source>
</evidence>
<dbReference type="Proteomes" id="UP001445076">
    <property type="component" value="Unassembled WGS sequence"/>
</dbReference>
<evidence type="ECO:0000313" key="2">
    <source>
        <dbReference type="EMBL" id="KAK8753538.1"/>
    </source>
</evidence>
<feature type="compositionally biased region" description="Basic and acidic residues" evidence="1">
    <location>
        <begin position="491"/>
        <end position="504"/>
    </location>
</feature>
<reference evidence="2 3" key="1">
    <citation type="journal article" date="2024" name="BMC Genomics">
        <title>Genome assembly of redclaw crayfish (Cherax quadricarinatus) provides insights into its immune adaptation and hypoxia tolerance.</title>
        <authorList>
            <person name="Liu Z."/>
            <person name="Zheng J."/>
            <person name="Li H."/>
            <person name="Fang K."/>
            <person name="Wang S."/>
            <person name="He J."/>
            <person name="Zhou D."/>
            <person name="Weng S."/>
            <person name="Chi M."/>
            <person name="Gu Z."/>
            <person name="He J."/>
            <person name="Li F."/>
            <person name="Wang M."/>
        </authorList>
    </citation>
    <scope>NUCLEOTIDE SEQUENCE [LARGE SCALE GENOMIC DNA]</scope>
    <source>
        <strain evidence="2">ZL_2023a</strain>
    </source>
</reference>
<sequence length="1055" mass="119551">EGGPVDLLISYFKQLLKMNSGVDHLLAAKLAEMKRELRRKERKLQKYNQVLGAKKHVRETLKRHNAASDSQNDSFSDAEKNIVTEAESKISGSRTVTFCNDSPKVIFVPSTPHLSKRKDKNHMYYRSLSTRKTNSQDRKKSKKESCTKEDHLEVLFKEADLENLSISFSNERKMAKTVLDSNVMNGGVSSKMYSTSDDNCDSSPVTEVKTKMGSKDSLSFPKNESLVSGSSGTANNELSNNKVTEKICSTEISGSIEFPHIGDKISLSNSCVEPQVSSSENCGPTRDSQAFQQYSTLNGSINNWIENESYNLQSGKKGSILSTLHVNINEVDAQEPNTNSVISIKDNHLQPEERILNFKDSNSQNETESQDLFETQQKTLTRNIEIKRSCVSLSKRWRKTRASQSSSENSGSAASDRGEPKDKILVQNVEQNILKESLTELETPADHNTRQHQTEELMIKEIEQEMMKEFIGDISEQEEEYYKITKEYVREEDSRERRKTDRNSESYSTEHFNTIRQEHADELKLGEHITKVNHEHIDKVRHEEYIDKIKHVRHISKVRQESKDKVIHEENINKVKHTQVQKKLMRSINESENSNEPHTRPSQKLQSNCIVSLNKNSCPKDAHDDLVNSNIVISTHNTYHKTGEKQMKSGSSKISDVINERLSSYIKDSPQELFDPENLQRDKTFSHSHEDEKENATLNSDFQNTLKYEKVGESPCKKETDLQYKSTNKDKTCINFDTKNKPIKCSEAKDVRIHALPLIVEQGRILTTSLVTAPDKDGDKKIILTVQEHGLTLWNVDIKGKYRAREDCLQADLHSSVDEDLNTSSVDLQEEVWTAFSEVSHQVGRAADIRDIVAVGLPSDEETRYVVAISKTTQADVRILCVHVGPDNKWLVVETGLGPSLCNAYKNLTACALGEWSVAMYWTSGDAPTYGCFLVLDLDVTYSRRNKQWALKCHSSPRSLILDEPLDCLIALNQTDPKDVVLYTAGNNLYIYDAVEDIIIQKIHWQATPPSWAIAVEELVFLISMDISVGKIYLTAVNPINGLQETFIETFLDSL</sequence>
<feature type="region of interest" description="Disordered" evidence="1">
    <location>
        <begin position="398"/>
        <end position="422"/>
    </location>
</feature>
<name>A0AAW0Y9I4_CHEQU</name>
<feature type="region of interest" description="Disordered" evidence="1">
    <location>
        <begin position="193"/>
        <end position="237"/>
    </location>
</feature>
<proteinExistence type="predicted"/>
<feature type="non-terminal residue" evidence="2">
    <location>
        <position position="1055"/>
    </location>
</feature>
<evidence type="ECO:0000313" key="3">
    <source>
        <dbReference type="Proteomes" id="UP001445076"/>
    </source>
</evidence>
<feature type="compositionally biased region" description="Polar residues" evidence="1">
    <location>
        <begin position="216"/>
        <end position="237"/>
    </location>
</feature>
<accession>A0AAW0Y9I4</accession>